<accession>A0A6G0XZ20</accession>
<evidence type="ECO:0000256" key="1">
    <source>
        <dbReference type="SAM" id="MobiDB-lite"/>
    </source>
</evidence>
<feature type="compositionally biased region" description="Basic and acidic residues" evidence="1">
    <location>
        <begin position="1"/>
        <end position="19"/>
    </location>
</feature>
<reference evidence="2 3" key="1">
    <citation type="submission" date="2019-08" db="EMBL/GenBank/DDBJ databases">
        <title>Whole genome of Aphis craccivora.</title>
        <authorList>
            <person name="Voronova N.V."/>
            <person name="Shulinski R.S."/>
            <person name="Bandarenka Y.V."/>
            <person name="Zhorov D.G."/>
            <person name="Warner D."/>
        </authorList>
    </citation>
    <scope>NUCLEOTIDE SEQUENCE [LARGE SCALE GENOMIC DNA]</scope>
    <source>
        <strain evidence="2">180601</strain>
        <tissue evidence="2">Whole Body</tissue>
    </source>
</reference>
<dbReference type="EMBL" id="VUJU01007309">
    <property type="protein sequence ID" value="KAF0746160.1"/>
    <property type="molecule type" value="Genomic_DNA"/>
</dbReference>
<organism evidence="2 3">
    <name type="scientific">Aphis craccivora</name>
    <name type="common">Cowpea aphid</name>
    <dbReference type="NCBI Taxonomy" id="307492"/>
    <lineage>
        <taxon>Eukaryota</taxon>
        <taxon>Metazoa</taxon>
        <taxon>Ecdysozoa</taxon>
        <taxon>Arthropoda</taxon>
        <taxon>Hexapoda</taxon>
        <taxon>Insecta</taxon>
        <taxon>Pterygota</taxon>
        <taxon>Neoptera</taxon>
        <taxon>Paraneoptera</taxon>
        <taxon>Hemiptera</taxon>
        <taxon>Sternorrhyncha</taxon>
        <taxon>Aphidomorpha</taxon>
        <taxon>Aphidoidea</taxon>
        <taxon>Aphididae</taxon>
        <taxon>Aphidini</taxon>
        <taxon>Aphis</taxon>
        <taxon>Aphis</taxon>
    </lineage>
</organism>
<dbReference type="AlphaFoldDB" id="A0A6G0XZ20"/>
<proteinExistence type="predicted"/>
<comment type="caution">
    <text evidence="2">The sequence shown here is derived from an EMBL/GenBank/DDBJ whole genome shotgun (WGS) entry which is preliminary data.</text>
</comment>
<evidence type="ECO:0000313" key="3">
    <source>
        <dbReference type="Proteomes" id="UP000478052"/>
    </source>
</evidence>
<protein>
    <submittedName>
        <fullName evidence="2">Retrovirus-related Pol polyprotein from type-1 retrotransposable element R1 2</fullName>
    </submittedName>
</protein>
<gene>
    <name evidence="2" type="ORF">FWK35_00024335</name>
</gene>
<keyword evidence="3" id="KW-1185">Reference proteome</keyword>
<sequence length="83" mass="9969">MDQKDAKRRERTGNKETWREQFSPDANAHRVPGAFTQVQENGGSHVRGLLFSERRCDHAIFHRDRWWRQRRDLEVKIEKALEP</sequence>
<name>A0A6G0XZ20_APHCR</name>
<evidence type="ECO:0000313" key="2">
    <source>
        <dbReference type="EMBL" id="KAF0746160.1"/>
    </source>
</evidence>
<feature type="region of interest" description="Disordered" evidence="1">
    <location>
        <begin position="1"/>
        <end position="30"/>
    </location>
</feature>
<dbReference type="Proteomes" id="UP000478052">
    <property type="component" value="Unassembled WGS sequence"/>
</dbReference>